<accession>A0A4R8S8C9</accession>
<dbReference type="Proteomes" id="UP000295117">
    <property type="component" value="Unassembled WGS sequence"/>
</dbReference>
<protein>
    <submittedName>
        <fullName evidence="1">Uncharacterized protein</fullName>
    </submittedName>
</protein>
<evidence type="ECO:0000313" key="2">
    <source>
        <dbReference type="Proteomes" id="UP000295117"/>
    </source>
</evidence>
<gene>
    <name evidence="1" type="ORF">DE4585_00267</name>
</gene>
<dbReference type="EMBL" id="PECH01000001">
    <property type="protein sequence ID" value="TDZ87275.1"/>
    <property type="molecule type" value="Genomic_DNA"/>
</dbReference>
<organism evidence="1 2">
    <name type="scientific">Mycobacteroides salmoniphilum</name>
    <dbReference type="NCBI Taxonomy" id="404941"/>
    <lineage>
        <taxon>Bacteria</taxon>
        <taxon>Bacillati</taxon>
        <taxon>Actinomycetota</taxon>
        <taxon>Actinomycetes</taxon>
        <taxon>Mycobacteriales</taxon>
        <taxon>Mycobacteriaceae</taxon>
        <taxon>Mycobacteroides</taxon>
    </lineage>
</organism>
<reference evidence="1 2" key="1">
    <citation type="journal article" date="2019" name="Sci. Rep.">
        <title>Extended insight into the Mycobacterium chelonae-abscessus complex through whole genome sequencing of Mycobacterium salmoniphilum outbreak and Mycobacterium salmoniphilum-like strains.</title>
        <authorList>
            <person name="Behra P.R.K."/>
            <person name="Das S."/>
            <person name="Pettersson B.M.F."/>
            <person name="Shirreff L."/>
            <person name="DuCote T."/>
            <person name="Jacobsson K.G."/>
            <person name="Ennis D.G."/>
            <person name="Kirsebom L.A."/>
        </authorList>
    </citation>
    <scope>NUCLEOTIDE SEQUENCE [LARGE SCALE GENOMIC DNA]</scope>
    <source>
        <strain evidence="1 2">DE 4585</strain>
    </source>
</reference>
<dbReference type="AlphaFoldDB" id="A0A4R8S8C9"/>
<comment type="caution">
    <text evidence="1">The sequence shown here is derived from an EMBL/GenBank/DDBJ whole genome shotgun (WGS) entry which is preliminary data.</text>
</comment>
<proteinExistence type="predicted"/>
<evidence type="ECO:0000313" key="1">
    <source>
        <dbReference type="EMBL" id="TDZ87275.1"/>
    </source>
</evidence>
<name>A0A4R8S8C9_9MYCO</name>
<sequence length="334" mass="35757">MLAIAGCTNVVSGNATGGLSAPTGQTLFAGAVPTYGQTFTQNQTILLAYLRALRRVDPCGLLLMLKDIGAPEYISGDIGGCFGSIKVTGTTSPSSVGLSLMLGDYSREKPEFTIDGVPVFHTAGTCLYEFPIALDKLPDASKLKGAKVPALRVVVVDGMRSALASNCKMAQPVIGVLAKLNPADMPVRDALSAYAIKIAERDPCEILGEYPGKADDLRPSLFGDPFSCRFSLQGSDTQFELSIRTGIDAPSRLREEIRDGVEYFHGQDGSMCTSMVRLGKPLYARDVPGGAMQENSTPERIFIEVLSFSMKNADCASTREMVDKAVRIFRGSFD</sequence>